<evidence type="ECO:0000313" key="1">
    <source>
        <dbReference type="EMBL" id="KAG6597673.1"/>
    </source>
</evidence>
<dbReference type="EMBL" id="JAGKQH010000006">
    <property type="protein sequence ID" value="KAG6597673.1"/>
    <property type="molecule type" value="Genomic_DNA"/>
</dbReference>
<dbReference type="Proteomes" id="UP000685013">
    <property type="component" value="Chromosome 6"/>
</dbReference>
<gene>
    <name evidence="1" type="ORF">SDJN03_10853</name>
</gene>
<protein>
    <submittedName>
        <fullName evidence="1">Uncharacterized protein</fullName>
    </submittedName>
</protein>
<proteinExistence type="predicted"/>
<dbReference type="AlphaFoldDB" id="A0AAV6NKH6"/>
<evidence type="ECO:0000313" key="2">
    <source>
        <dbReference type="Proteomes" id="UP000685013"/>
    </source>
</evidence>
<organism evidence="1 2">
    <name type="scientific">Cucurbita argyrosperma subsp. sororia</name>
    <dbReference type="NCBI Taxonomy" id="37648"/>
    <lineage>
        <taxon>Eukaryota</taxon>
        <taxon>Viridiplantae</taxon>
        <taxon>Streptophyta</taxon>
        <taxon>Embryophyta</taxon>
        <taxon>Tracheophyta</taxon>
        <taxon>Spermatophyta</taxon>
        <taxon>Magnoliopsida</taxon>
        <taxon>eudicotyledons</taxon>
        <taxon>Gunneridae</taxon>
        <taxon>Pentapetalae</taxon>
        <taxon>rosids</taxon>
        <taxon>fabids</taxon>
        <taxon>Cucurbitales</taxon>
        <taxon>Cucurbitaceae</taxon>
        <taxon>Cucurbiteae</taxon>
        <taxon>Cucurbita</taxon>
    </lineage>
</organism>
<name>A0AAV6NKH6_9ROSI</name>
<reference evidence="1 2" key="1">
    <citation type="journal article" date="2021" name="Hortic Res">
        <title>The domestication of Cucurbita argyrosperma as revealed by the genome of its wild relative.</title>
        <authorList>
            <person name="Barrera-Redondo J."/>
            <person name="Sanchez-de la Vega G."/>
            <person name="Aguirre-Liguori J.A."/>
            <person name="Castellanos-Morales G."/>
            <person name="Gutierrez-Guerrero Y.T."/>
            <person name="Aguirre-Dugua X."/>
            <person name="Aguirre-Planter E."/>
            <person name="Tenaillon M.I."/>
            <person name="Lira-Saade R."/>
            <person name="Eguiarte L.E."/>
        </authorList>
    </citation>
    <scope>NUCLEOTIDE SEQUENCE [LARGE SCALE GENOMIC DNA]</scope>
    <source>
        <strain evidence="1">JBR-2021</strain>
    </source>
</reference>
<keyword evidence="2" id="KW-1185">Reference proteome</keyword>
<feature type="non-terminal residue" evidence="1">
    <location>
        <position position="1"/>
    </location>
</feature>
<accession>A0AAV6NKH6</accession>
<sequence length="266" mass="29672">MLLERFKAIENLSSFRRGSEATEIAADSSTEIAQLAPPVSRLPILLAAAEFPIECFLRAFFSCHEYSPIASVVNPVFRSLTGGADADDPGRVCVASSRDVSGSDALWIGYVLHRLHDDALGYWIGYVFLCRRRCFEPLHDRTFDLILRYGSACAQKGHPSLEVNVKRTLMFETSNYCLWWLWRALISSVLCCAARWLSSRLDSAEKKCLLILYFKLDPVHIVSVKLKGANCWRSRASLAPSSLKVHVALLGSGMGKFLFFSPDLSS</sequence>
<comment type="caution">
    <text evidence="1">The sequence shown here is derived from an EMBL/GenBank/DDBJ whole genome shotgun (WGS) entry which is preliminary data.</text>
</comment>